<keyword evidence="2" id="KW-1185">Reference proteome</keyword>
<proteinExistence type="predicted"/>
<protein>
    <submittedName>
        <fullName evidence="1">Uncharacterized protein</fullName>
    </submittedName>
</protein>
<evidence type="ECO:0000313" key="2">
    <source>
        <dbReference type="Proteomes" id="UP001497516"/>
    </source>
</evidence>
<gene>
    <name evidence="1" type="ORF">LTRI10_LOCUS8091</name>
</gene>
<sequence length="149" mass="16584">MWNESPQFDIDLDDVTYADDTPTFSQRQGSAYSVEDLNTFSCELSPSTNSHATSSSRGLKKKTLMNTLARHQFEDVSASIKSVVDMLGTGNKIAEISTKELIGAIQIGNSIQEHQRERIYDPNEIYAEQKRLDLPDTLLDCQKGHACGL</sequence>
<reference evidence="1 2" key="1">
    <citation type="submission" date="2024-04" db="EMBL/GenBank/DDBJ databases">
        <authorList>
            <person name="Fracassetti M."/>
        </authorList>
    </citation>
    <scope>NUCLEOTIDE SEQUENCE [LARGE SCALE GENOMIC DNA]</scope>
</reference>
<organism evidence="1 2">
    <name type="scientific">Linum trigynum</name>
    <dbReference type="NCBI Taxonomy" id="586398"/>
    <lineage>
        <taxon>Eukaryota</taxon>
        <taxon>Viridiplantae</taxon>
        <taxon>Streptophyta</taxon>
        <taxon>Embryophyta</taxon>
        <taxon>Tracheophyta</taxon>
        <taxon>Spermatophyta</taxon>
        <taxon>Magnoliopsida</taxon>
        <taxon>eudicotyledons</taxon>
        <taxon>Gunneridae</taxon>
        <taxon>Pentapetalae</taxon>
        <taxon>rosids</taxon>
        <taxon>fabids</taxon>
        <taxon>Malpighiales</taxon>
        <taxon>Linaceae</taxon>
        <taxon>Linum</taxon>
    </lineage>
</organism>
<name>A0AAV2CX43_9ROSI</name>
<dbReference type="Proteomes" id="UP001497516">
    <property type="component" value="Chromosome 10"/>
</dbReference>
<dbReference type="EMBL" id="OZ034814">
    <property type="protein sequence ID" value="CAL1360671.1"/>
    <property type="molecule type" value="Genomic_DNA"/>
</dbReference>
<accession>A0AAV2CX43</accession>
<dbReference type="AlphaFoldDB" id="A0AAV2CX43"/>
<evidence type="ECO:0000313" key="1">
    <source>
        <dbReference type="EMBL" id="CAL1360671.1"/>
    </source>
</evidence>